<evidence type="ECO:0000256" key="1">
    <source>
        <dbReference type="ARBA" id="ARBA00005232"/>
    </source>
</evidence>
<dbReference type="InterPro" id="IPR000542">
    <property type="entry name" value="Carn_acyl_trans"/>
</dbReference>
<dbReference type="AlphaFoldDB" id="H2Z316"/>
<keyword evidence="4" id="KW-1185">Reference proteome</keyword>
<dbReference type="InterPro" id="IPR039551">
    <property type="entry name" value="Cho/carn_acyl_trans"/>
</dbReference>
<dbReference type="Pfam" id="PF00755">
    <property type="entry name" value="Carn_acyltransf"/>
    <property type="match status" value="1"/>
</dbReference>
<evidence type="ECO:0000259" key="2">
    <source>
        <dbReference type="Pfam" id="PF00755"/>
    </source>
</evidence>
<name>H2Z316_CIOSA</name>
<proteinExistence type="inferred from homology"/>
<dbReference type="Ensembl" id="ENSCSAVT00000012117.1">
    <property type="protein sequence ID" value="ENSCSAVP00000011978.1"/>
    <property type="gene ID" value="ENSCSAVG00000007041.1"/>
</dbReference>
<dbReference type="InterPro" id="IPR023213">
    <property type="entry name" value="CAT-like_dom_sf"/>
</dbReference>
<evidence type="ECO:0000313" key="3">
    <source>
        <dbReference type="Ensembl" id="ENSCSAVP00000011978.1"/>
    </source>
</evidence>
<dbReference type="GO" id="GO:0005739">
    <property type="term" value="C:mitochondrion"/>
    <property type="evidence" value="ECO:0007669"/>
    <property type="project" value="TreeGrafter"/>
</dbReference>
<reference evidence="4" key="1">
    <citation type="submission" date="2003-08" db="EMBL/GenBank/DDBJ databases">
        <authorList>
            <person name="Birren B."/>
            <person name="Nusbaum C."/>
            <person name="Abebe A."/>
            <person name="Abouelleil A."/>
            <person name="Adekoya E."/>
            <person name="Ait-zahra M."/>
            <person name="Allen N."/>
            <person name="Allen T."/>
            <person name="An P."/>
            <person name="Anderson M."/>
            <person name="Anderson S."/>
            <person name="Arachchi H."/>
            <person name="Armbruster J."/>
            <person name="Bachantsang P."/>
            <person name="Baldwin J."/>
            <person name="Barry A."/>
            <person name="Bayul T."/>
            <person name="Blitshsteyn B."/>
            <person name="Bloom T."/>
            <person name="Blye J."/>
            <person name="Boguslavskiy L."/>
            <person name="Borowsky M."/>
            <person name="Boukhgalter B."/>
            <person name="Brunache A."/>
            <person name="Butler J."/>
            <person name="Calixte N."/>
            <person name="Calvo S."/>
            <person name="Camarata J."/>
            <person name="Campo K."/>
            <person name="Chang J."/>
            <person name="Cheshatsang Y."/>
            <person name="Citroen M."/>
            <person name="Collymore A."/>
            <person name="Considine T."/>
            <person name="Cook A."/>
            <person name="Cooke P."/>
            <person name="Corum B."/>
            <person name="Cuomo C."/>
            <person name="David R."/>
            <person name="Dawoe T."/>
            <person name="Degray S."/>
            <person name="Dodge S."/>
            <person name="Dooley K."/>
            <person name="Dorje P."/>
            <person name="Dorjee K."/>
            <person name="Dorris L."/>
            <person name="Duffey N."/>
            <person name="Dupes A."/>
            <person name="Elkins T."/>
            <person name="Engels R."/>
            <person name="Erickson J."/>
            <person name="Farina A."/>
            <person name="Faro S."/>
            <person name="Ferreira P."/>
            <person name="Fischer H."/>
            <person name="Fitzgerald M."/>
            <person name="Foley K."/>
            <person name="Gage D."/>
            <person name="Galagan J."/>
            <person name="Gearin G."/>
            <person name="Gnerre S."/>
            <person name="Gnirke A."/>
            <person name="Goyette A."/>
            <person name="Graham J."/>
            <person name="Grandbois E."/>
            <person name="Gyaltsen K."/>
            <person name="Hafez N."/>
            <person name="Hagopian D."/>
            <person name="Hagos B."/>
            <person name="Hall J."/>
            <person name="Hatcher B."/>
            <person name="Heller A."/>
            <person name="Higgins H."/>
            <person name="Honan T."/>
            <person name="Horn A."/>
            <person name="Houde N."/>
            <person name="Hughes L."/>
            <person name="Hulme W."/>
            <person name="Husby E."/>
            <person name="Iliev I."/>
            <person name="Jaffe D."/>
            <person name="Jones C."/>
            <person name="Kamal M."/>
            <person name="Kamat A."/>
            <person name="Kamvysselis M."/>
            <person name="Karlsson E."/>
            <person name="Kells C."/>
            <person name="Kieu A."/>
            <person name="Kisner P."/>
            <person name="Kodira C."/>
            <person name="Kulbokas E."/>
            <person name="Labutti K."/>
            <person name="Lama D."/>
            <person name="Landers T."/>
            <person name="Leger J."/>
            <person name="Levine S."/>
            <person name="Lewis D."/>
            <person name="Lewis T."/>
            <person name="Lindblad-toh K."/>
            <person name="Liu X."/>
            <person name="Lokyitsang T."/>
            <person name="Lokyitsang Y."/>
            <person name="Lucien O."/>
            <person name="Lui A."/>
            <person name="Ma L.J."/>
            <person name="Mabbitt R."/>
            <person name="Macdonald J."/>
            <person name="Maclean C."/>
            <person name="Major J."/>
            <person name="Manning J."/>
            <person name="Marabella R."/>
            <person name="Maru K."/>
            <person name="Matthews C."/>
            <person name="Mauceli E."/>
            <person name="Mccarthy M."/>
            <person name="Mcdonough S."/>
            <person name="Mcghee T."/>
            <person name="Meldrim J."/>
            <person name="Meneus L."/>
            <person name="Mesirov J."/>
            <person name="Mihalev A."/>
            <person name="Mihova T."/>
            <person name="Mikkelsen T."/>
            <person name="Mlenga V."/>
            <person name="Moru K."/>
            <person name="Mozes J."/>
            <person name="Mulrain L."/>
            <person name="Munson G."/>
            <person name="Naylor J."/>
            <person name="Newes C."/>
            <person name="Nguyen C."/>
            <person name="Nguyen N."/>
            <person name="Nguyen T."/>
            <person name="Nicol R."/>
            <person name="Nielsen C."/>
            <person name="Nizzari M."/>
            <person name="Norbu C."/>
            <person name="Norbu N."/>
            <person name="O'donnell P."/>
            <person name="Okoawo O."/>
            <person name="O'leary S."/>
            <person name="Omotosho B."/>
            <person name="O'neill K."/>
            <person name="Osman S."/>
            <person name="Parker S."/>
            <person name="Perrin D."/>
            <person name="Phunkhang P."/>
            <person name="Piqani B."/>
            <person name="Purcell S."/>
            <person name="Rachupka T."/>
            <person name="Ramasamy U."/>
            <person name="Rameau R."/>
            <person name="Ray V."/>
            <person name="Raymond C."/>
            <person name="Retta R."/>
            <person name="Richardson S."/>
            <person name="Rise C."/>
            <person name="Rodriguez J."/>
            <person name="Rogers J."/>
            <person name="Rogov P."/>
            <person name="Rutman M."/>
            <person name="Schupbach R."/>
            <person name="Seaman C."/>
            <person name="Settipalli S."/>
            <person name="Sharpe T."/>
            <person name="Sheridan J."/>
            <person name="Sherpa N."/>
            <person name="Shi J."/>
            <person name="Smirnov S."/>
            <person name="Smith C."/>
            <person name="Sougnez C."/>
            <person name="Spencer B."/>
            <person name="Stalker J."/>
            <person name="Stange-thomann N."/>
            <person name="Stavropoulos S."/>
            <person name="Stetson K."/>
            <person name="Stone C."/>
            <person name="Stone S."/>
            <person name="Stubbs M."/>
            <person name="Talamas J."/>
            <person name="Tchuinga P."/>
            <person name="Tenzing P."/>
            <person name="Tesfaye S."/>
            <person name="Theodore J."/>
            <person name="Thoulutsang Y."/>
            <person name="Topham K."/>
            <person name="Towey S."/>
            <person name="Tsamla T."/>
            <person name="Tsomo N."/>
            <person name="Vallee D."/>
            <person name="Vassiliev H."/>
            <person name="Venkataraman V."/>
            <person name="Vinson J."/>
            <person name="Vo A."/>
            <person name="Wade C."/>
            <person name="Wang S."/>
            <person name="Wangchuk T."/>
            <person name="Wangdi T."/>
            <person name="Whittaker C."/>
            <person name="Wilkinson J."/>
            <person name="Wu Y."/>
            <person name="Wyman D."/>
            <person name="Yadav S."/>
            <person name="Yang S."/>
            <person name="Yang X."/>
            <person name="Yeager S."/>
            <person name="Yee E."/>
            <person name="Young G."/>
            <person name="Zainoun J."/>
            <person name="Zembeck L."/>
            <person name="Zimmer A."/>
            <person name="Zody M."/>
            <person name="Lander E."/>
        </authorList>
    </citation>
    <scope>NUCLEOTIDE SEQUENCE [LARGE SCALE GENOMIC DNA]</scope>
</reference>
<dbReference type="PANTHER" id="PTHR22589">
    <property type="entry name" value="CARNITINE O-ACYLTRANSFERASE"/>
    <property type="match status" value="1"/>
</dbReference>
<accession>H2Z316</accession>
<protein>
    <recommendedName>
        <fullName evidence="2">Choline/carnitine acyltransferase domain-containing protein</fullName>
    </recommendedName>
</protein>
<dbReference type="SUPFAM" id="SSF52777">
    <property type="entry name" value="CoA-dependent acyltransferases"/>
    <property type="match status" value="1"/>
</dbReference>
<sequence>MKILHLKNAIQHQTMYKFDATNGRAVDRHLLGLYFAGKFTGSVPELFKLRPFYESDLLSTSQSPLRYDPVIGKLSKTDPIGGGFGPQREDGYGISYFMNEDKVHFLITSFRSSNETDSLKFAHCIEQAVNDMQKLFSPSKPAASNGAQMNGVGDK</sequence>
<dbReference type="PANTHER" id="PTHR22589:SF113">
    <property type="entry name" value="CARNITINE O-PALMITOYLTRANSFERASE 1, LIVER ISOFORM-LIKE"/>
    <property type="match status" value="1"/>
</dbReference>
<dbReference type="GO" id="GO:0006631">
    <property type="term" value="P:fatty acid metabolic process"/>
    <property type="evidence" value="ECO:0007669"/>
    <property type="project" value="TreeGrafter"/>
</dbReference>
<dbReference type="GO" id="GO:0009437">
    <property type="term" value="P:carnitine metabolic process"/>
    <property type="evidence" value="ECO:0007669"/>
    <property type="project" value="TreeGrafter"/>
</dbReference>
<dbReference type="Gene3D" id="3.30.559.10">
    <property type="entry name" value="Chloramphenicol acetyltransferase-like domain"/>
    <property type="match status" value="1"/>
</dbReference>
<reference evidence="3" key="2">
    <citation type="submission" date="2025-08" db="UniProtKB">
        <authorList>
            <consortium name="Ensembl"/>
        </authorList>
    </citation>
    <scope>IDENTIFICATION</scope>
</reference>
<dbReference type="GO" id="GO:0004095">
    <property type="term" value="F:carnitine O-palmitoyltransferase activity"/>
    <property type="evidence" value="ECO:0007669"/>
    <property type="project" value="TreeGrafter"/>
</dbReference>
<feature type="domain" description="Choline/carnitine acyltransferase" evidence="2">
    <location>
        <begin position="3"/>
        <end position="127"/>
    </location>
</feature>
<comment type="similarity">
    <text evidence="1">Belongs to the carnitine/choline acetyltransferase family.</text>
</comment>
<dbReference type="Proteomes" id="UP000007875">
    <property type="component" value="Unassembled WGS sequence"/>
</dbReference>
<dbReference type="HOGENOM" id="CLU_1694880_0_0_1"/>
<reference evidence="3" key="3">
    <citation type="submission" date="2025-09" db="UniProtKB">
        <authorList>
            <consortium name="Ensembl"/>
        </authorList>
    </citation>
    <scope>IDENTIFICATION</scope>
</reference>
<evidence type="ECO:0000313" key="4">
    <source>
        <dbReference type="Proteomes" id="UP000007875"/>
    </source>
</evidence>
<organism evidence="3 4">
    <name type="scientific">Ciona savignyi</name>
    <name type="common">Pacific transparent sea squirt</name>
    <dbReference type="NCBI Taxonomy" id="51511"/>
    <lineage>
        <taxon>Eukaryota</taxon>
        <taxon>Metazoa</taxon>
        <taxon>Chordata</taxon>
        <taxon>Tunicata</taxon>
        <taxon>Ascidiacea</taxon>
        <taxon>Phlebobranchia</taxon>
        <taxon>Cionidae</taxon>
        <taxon>Ciona</taxon>
    </lineage>
</organism>
<dbReference type="GeneTree" id="ENSGT01150000286917"/>